<accession>A0A158R4X3</accession>
<reference evidence="2" key="1">
    <citation type="submission" date="2016-04" db="UniProtKB">
        <authorList>
            <consortium name="WormBaseParasite"/>
        </authorList>
    </citation>
    <scope>IDENTIFICATION</scope>
</reference>
<name>A0A158R4X3_9BILA</name>
<keyword evidence="1" id="KW-1185">Reference proteome</keyword>
<dbReference type="WBParaSite" id="SMUV_0000477501-mRNA-1">
    <property type="protein sequence ID" value="SMUV_0000477501-mRNA-1"/>
    <property type="gene ID" value="SMUV_0000477501"/>
</dbReference>
<proteinExistence type="predicted"/>
<evidence type="ECO:0000313" key="2">
    <source>
        <dbReference type="WBParaSite" id="SMUV_0000477501-mRNA-1"/>
    </source>
</evidence>
<dbReference type="Proteomes" id="UP000046393">
    <property type="component" value="Unplaced"/>
</dbReference>
<protein>
    <submittedName>
        <fullName evidence="2">DDE_Tnp_1_7 domain-containing protein</fullName>
    </submittedName>
</protein>
<evidence type="ECO:0000313" key="1">
    <source>
        <dbReference type="Proteomes" id="UP000046393"/>
    </source>
</evidence>
<organism evidence="1 2">
    <name type="scientific">Syphacia muris</name>
    <dbReference type="NCBI Taxonomy" id="451379"/>
    <lineage>
        <taxon>Eukaryota</taxon>
        <taxon>Metazoa</taxon>
        <taxon>Ecdysozoa</taxon>
        <taxon>Nematoda</taxon>
        <taxon>Chromadorea</taxon>
        <taxon>Rhabditida</taxon>
        <taxon>Spirurina</taxon>
        <taxon>Oxyuridomorpha</taxon>
        <taxon>Oxyuroidea</taxon>
        <taxon>Oxyuridae</taxon>
        <taxon>Syphacia</taxon>
    </lineage>
</organism>
<sequence length="111" mass="12839">MICIYLVFSVRYDDSLSVLKIYLVVIGIREKSMFRAANTDVHLKYDEKLVQVFNMNKKSKPPKKTVLDTRYFEKSKLPGKVAKCEYKLKKDQCVLQIHKAVPGLWANALSL</sequence>
<dbReference type="AlphaFoldDB" id="A0A158R4X3"/>